<evidence type="ECO:0000256" key="8">
    <source>
        <dbReference type="PROSITE-ProRule" id="PRU00282"/>
    </source>
</evidence>
<feature type="repeat" description="Solcar" evidence="8">
    <location>
        <begin position="12"/>
        <end position="87"/>
    </location>
</feature>
<evidence type="ECO:0000313" key="10">
    <source>
        <dbReference type="EMBL" id="KAH6598043.1"/>
    </source>
</evidence>
<dbReference type="Pfam" id="PF00153">
    <property type="entry name" value="Mito_carr"/>
    <property type="match status" value="3"/>
</dbReference>
<dbReference type="InterPro" id="IPR023395">
    <property type="entry name" value="MCP_dom_sf"/>
</dbReference>
<dbReference type="PRINTS" id="PR00926">
    <property type="entry name" value="MITOCARRIER"/>
</dbReference>
<evidence type="ECO:0000313" key="11">
    <source>
        <dbReference type="Proteomes" id="UP001648503"/>
    </source>
</evidence>
<organism evidence="10 11">
    <name type="scientific">Batrachochytrium salamandrivorans</name>
    <dbReference type="NCBI Taxonomy" id="1357716"/>
    <lineage>
        <taxon>Eukaryota</taxon>
        <taxon>Fungi</taxon>
        <taxon>Fungi incertae sedis</taxon>
        <taxon>Chytridiomycota</taxon>
        <taxon>Chytridiomycota incertae sedis</taxon>
        <taxon>Chytridiomycetes</taxon>
        <taxon>Rhizophydiales</taxon>
        <taxon>Rhizophydiales incertae sedis</taxon>
        <taxon>Batrachochytrium</taxon>
    </lineage>
</organism>
<keyword evidence="2 9" id="KW-0813">Transport</keyword>
<reference evidence="10 11" key="1">
    <citation type="submission" date="2021-02" db="EMBL/GenBank/DDBJ databases">
        <title>Variation within the Batrachochytrium salamandrivorans European outbreak.</title>
        <authorList>
            <person name="Kelly M."/>
            <person name="Pasmans F."/>
            <person name="Shea T.P."/>
            <person name="Munoz J.F."/>
            <person name="Carranza S."/>
            <person name="Cuomo C.A."/>
            <person name="Martel A."/>
        </authorList>
    </citation>
    <scope>NUCLEOTIDE SEQUENCE [LARGE SCALE GENOMIC DNA]</scope>
    <source>
        <strain evidence="10 11">AMFP18/2</strain>
    </source>
</reference>
<sequence length="275" mass="30657">MQNSTLSKDLQVTPLQNAISGAAAGVISRVVIAPLDVIKIRNVVQACKLIVKEEGLRGLWKGNLSAEYLYLAYGAIQFTIFHELLLESKKPDSLLATYIPHRAHTFVAGALSGFVATISTYPLDLLRTRFAVQQDYNIYKSLFGAVQQIFAKEGISGFYRGIYNGFTFRCSFFLIFTTGMVLTRSIFDFTIMGEVYSKRYQVQGPVRNSIVVSNVPRYHKGLFGTAMQIIRHEGVLALYKGIVPCLAKAAPSSAVTFFIVNECRQAFDHCNRDQQ</sequence>
<comment type="subcellular location">
    <subcellularLocation>
        <location evidence="1">Mitochondrion membrane</location>
        <topology evidence="1">Multi-pass membrane protein</topology>
    </subcellularLocation>
</comment>
<keyword evidence="7 8" id="KW-0472">Membrane</keyword>
<keyword evidence="6" id="KW-0496">Mitochondrion</keyword>
<evidence type="ECO:0000256" key="4">
    <source>
        <dbReference type="ARBA" id="ARBA00022737"/>
    </source>
</evidence>
<proteinExistence type="inferred from homology"/>
<feature type="repeat" description="Solcar" evidence="8">
    <location>
        <begin position="188"/>
        <end position="266"/>
    </location>
</feature>
<evidence type="ECO:0000256" key="5">
    <source>
        <dbReference type="ARBA" id="ARBA00022989"/>
    </source>
</evidence>
<dbReference type="PANTHER" id="PTHR24089">
    <property type="entry name" value="SOLUTE CARRIER FAMILY 25"/>
    <property type="match status" value="1"/>
</dbReference>
<accession>A0ABQ8FHY7</accession>
<evidence type="ECO:0000256" key="2">
    <source>
        <dbReference type="ARBA" id="ARBA00022448"/>
    </source>
</evidence>
<evidence type="ECO:0000256" key="7">
    <source>
        <dbReference type="ARBA" id="ARBA00023136"/>
    </source>
</evidence>
<gene>
    <name evidence="10" type="ORF">BASA50_003926</name>
</gene>
<dbReference type="InterPro" id="IPR002067">
    <property type="entry name" value="MCP"/>
</dbReference>
<dbReference type="InterPro" id="IPR018108">
    <property type="entry name" value="MCP_transmembrane"/>
</dbReference>
<evidence type="ECO:0000256" key="6">
    <source>
        <dbReference type="ARBA" id="ARBA00023128"/>
    </source>
</evidence>
<dbReference type="EMBL" id="JAFCIX010000116">
    <property type="protein sequence ID" value="KAH6598043.1"/>
    <property type="molecule type" value="Genomic_DNA"/>
</dbReference>
<protein>
    <recommendedName>
        <fullName evidence="12">Mitochondrial thiamine pyrophosphate carrier 1</fullName>
    </recommendedName>
</protein>
<name>A0ABQ8FHY7_9FUNG</name>
<keyword evidence="3 8" id="KW-0812">Transmembrane</keyword>
<comment type="caution">
    <text evidence="10">The sequence shown here is derived from an EMBL/GenBank/DDBJ whole genome shotgun (WGS) entry which is preliminary data.</text>
</comment>
<feature type="repeat" description="Solcar" evidence="8">
    <location>
        <begin position="100"/>
        <end position="186"/>
    </location>
</feature>
<evidence type="ECO:0000256" key="3">
    <source>
        <dbReference type="ARBA" id="ARBA00022692"/>
    </source>
</evidence>
<evidence type="ECO:0000256" key="9">
    <source>
        <dbReference type="RuleBase" id="RU000488"/>
    </source>
</evidence>
<dbReference type="SUPFAM" id="SSF103506">
    <property type="entry name" value="Mitochondrial carrier"/>
    <property type="match status" value="1"/>
</dbReference>
<dbReference type="Gene3D" id="1.50.40.10">
    <property type="entry name" value="Mitochondrial carrier domain"/>
    <property type="match status" value="2"/>
</dbReference>
<evidence type="ECO:0008006" key="12">
    <source>
        <dbReference type="Google" id="ProtNLM"/>
    </source>
</evidence>
<keyword evidence="4" id="KW-0677">Repeat</keyword>
<keyword evidence="11" id="KW-1185">Reference proteome</keyword>
<keyword evidence="5" id="KW-1133">Transmembrane helix</keyword>
<comment type="similarity">
    <text evidence="9">Belongs to the mitochondrial carrier (TC 2.A.29) family.</text>
</comment>
<dbReference type="PROSITE" id="PS50920">
    <property type="entry name" value="SOLCAR"/>
    <property type="match status" value="3"/>
</dbReference>
<dbReference type="Proteomes" id="UP001648503">
    <property type="component" value="Unassembled WGS sequence"/>
</dbReference>
<evidence type="ECO:0000256" key="1">
    <source>
        <dbReference type="ARBA" id="ARBA00004225"/>
    </source>
</evidence>